<accession>A0ABR1XEG6</accession>
<organism evidence="8 9">
    <name type="scientific">Apiospora hydei</name>
    <dbReference type="NCBI Taxonomy" id="1337664"/>
    <lineage>
        <taxon>Eukaryota</taxon>
        <taxon>Fungi</taxon>
        <taxon>Dikarya</taxon>
        <taxon>Ascomycota</taxon>
        <taxon>Pezizomycotina</taxon>
        <taxon>Sordariomycetes</taxon>
        <taxon>Xylariomycetidae</taxon>
        <taxon>Amphisphaeriales</taxon>
        <taxon>Apiosporaceae</taxon>
        <taxon>Apiospora</taxon>
    </lineage>
</organism>
<evidence type="ECO:0000313" key="9">
    <source>
        <dbReference type="Proteomes" id="UP001433268"/>
    </source>
</evidence>
<evidence type="ECO:0000256" key="6">
    <source>
        <dbReference type="SAM" id="SignalP"/>
    </source>
</evidence>
<keyword evidence="2" id="KW-0479">Metal-binding</keyword>
<gene>
    <name evidence="8" type="ORF">PG997_001734</name>
</gene>
<keyword evidence="4" id="KW-0560">Oxidoreductase</keyword>
<feature type="chain" id="PRO_5047207403" evidence="6">
    <location>
        <begin position="20"/>
        <end position="267"/>
    </location>
</feature>
<dbReference type="InterPro" id="IPR045054">
    <property type="entry name" value="P4HA-like"/>
</dbReference>
<dbReference type="RefSeq" id="XP_066675822.1">
    <property type="nucleotide sequence ID" value="XM_066806049.1"/>
</dbReference>
<feature type="domain" description="Fe2OG dioxygenase" evidence="7">
    <location>
        <begin position="125"/>
        <end position="255"/>
    </location>
</feature>
<dbReference type="Gene3D" id="2.60.120.620">
    <property type="entry name" value="q2cbj1_9rhob like domain"/>
    <property type="match status" value="1"/>
</dbReference>
<evidence type="ECO:0000256" key="5">
    <source>
        <dbReference type="ARBA" id="ARBA00023004"/>
    </source>
</evidence>
<comment type="cofactor">
    <cofactor evidence="1">
        <name>L-ascorbate</name>
        <dbReference type="ChEBI" id="CHEBI:38290"/>
    </cofactor>
</comment>
<evidence type="ECO:0000313" key="8">
    <source>
        <dbReference type="EMBL" id="KAK8095049.1"/>
    </source>
</evidence>
<proteinExistence type="predicted"/>
<dbReference type="InterPro" id="IPR005123">
    <property type="entry name" value="Oxoglu/Fe-dep_dioxygenase_dom"/>
</dbReference>
<dbReference type="PANTHER" id="PTHR10869:SF246">
    <property type="entry name" value="TRANSMEMBRANE PROLYL 4-HYDROXYLASE"/>
    <property type="match status" value="1"/>
</dbReference>
<sequence>MAPFKDLLLFAIATATCFAQSSGNGGAQQPLVSSDECSHPAYQVHILSKSPLVIYLEGFLTPEERAHLTEVTKDTFTHSAVADGGSEGLRKTRTSQSTNVPRDAAVRCIEDRALRFQGFDVPRAHLEPVQLVKYGAGEHYHFHTDWYTDGAAHARTAATGGNRLSSFFAYVAASDDITGGGTNFPMLDAPRDERWCKFIDCDEPWDRGVTFRPVVGNAVYWENLHPDGTGDERNLHAGLPVTSGWKIGMNIWTRQGPLGEDIRGPDV</sequence>
<evidence type="ECO:0000256" key="4">
    <source>
        <dbReference type="ARBA" id="ARBA00023002"/>
    </source>
</evidence>
<dbReference type="InterPro" id="IPR006620">
    <property type="entry name" value="Pro_4_hyd_alph"/>
</dbReference>
<name>A0ABR1XEG6_9PEZI</name>
<dbReference type="EMBL" id="JAQQWN010000002">
    <property type="protein sequence ID" value="KAK8095049.1"/>
    <property type="molecule type" value="Genomic_DNA"/>
</dbReference>
<evidence type="ECO:0000256" key="2">
    <source>
        <dbReference type="ARBA" id="ARBA00022723"/>
    </source>
</evidence>
<reference evidence="8 9" key="1">
    <citation type="submission" date="2023-01" db="EMBL/GenBank/DDBJ databases">
        <title>Analysis of 21 Apiospora genomes using comparative genomics revels a genus with tremendous synthesis potential of carbohydrate active enzymes and secondary metabolites.</title>
        <authorList>
            <person name="Sorensen T."/>
        </authorList>
    </citation>
    <scope>NUCLEOTIDE SEQUENCE [LARGE SCALE GENOMIC DNA]</scope>
    <source>
        <strain evidence="8 9">CBS 114990</strain>
    </source>
</reference>
<feature type="signal peptide" evidence="6">
    <location>
        <begin position="1"/>
        <end position="19"/>
    </location>
</feature>
<comment type="caution">
    <text evidence="8">The sequence shown here is derived from an EMBL/GenBank/DDBJ whole genome shotgun (WGS) entry which is preliminary data.</text>
</comment>
<evidence type="ECO:0000256" key="3">
    <source>
        <dbReference type="ARBA" id="ARBA00022964"/>
    </source>
</evidence>
<protein>
    <submittedName>
        <fullName evidence="8">Prolyl 4-hydroxylase 1</fullName>
    </submittedName>
</protein>
<keyword evidence="3" id="KW-0223">Dioxygenase</keyword>
<keyword evidence="5" id="KW-0408">Iron</keyword>
<dbReference type="Proteomes" id="UP001433268">
    <property type="component" value="Unassembled WGS sequence"/>
</dbReference>
<evidence type="ECO:0000256" key="1">
    <source>
        <dbReference type="ARBA" id="ARBA00001961"/>
    </source>
</evidence>
<dbReference type="PANTHER" id="PTHR10869">
    <property type="entry name" value="PROLYL 4-HYDROXYLASE ALPHA SUBUNIT"/>
    <property type="match status" value="1"/>
</dbReference>
<dbReference type="PROSITE" id="PS51471">
    <property type="entry name" value="FE2OG_OXY"/>
    <property type="match status" value="1"/>
</dbReference>
<dbReference type="GeneID" id="92039109"/>
<evidence type="ECO:0000259" key="7">
    <source>
        <dbReference type="PROSITE" id="PS51471"/>
    </source>
</evidence>
<keyword evidence="6" id="KW-0732">Signal</keyword>
<dbReference type="SMART" id="SM00702">
    <property type="entry name" value="P4Hc"/>
    <property type="match status" value="1"/>
</dbReference>
<keyword evidence="9" id="KW-1185">Reference proteome</keyword>
<dbReference type="Pfam" id="PF13640">
    <property type="entry name" value="2OG-FeII_Oxy_3"/>
    <property type="match status" value="1"/>
</dbReference>
<dbReference type="InterPro" id="IPR044862">
    <property type="entry name" value="Pro_4_hyd_alph_FE2OG_OXY"/>
</dbReference>